<dbReference type="PANTHER" id="PTHR33339:SF1">
    <property type="entry name" value="LYSM DOMAIN-CONTAINING PROTEIN"/>
    <property type="match status" value="1"/>
</dbReference>
<proteinExistence type="predicted"/>
<dbReference type="OrthoDB" id="2498994at2759"/>
<keyword evidence="1" id="KW-0472">Membrane</keyword>
<keyword evidence="4" id="KW-1185">Reference proteome</keyword>
<protein>
    <recommendedName>
        <fullName evidence="2">DUF7872 domain-containing protein</fullName>
    </recommendedName>
</protein>
<sequence length="392" mass="42789">MNPQIPLANCLDGPITPQLWHNLGLDHYLRNYPGGQNMTLSEYAYQVHAANFFCGLGRHCLAAKLDWLVLYSVQQWNFYMNSLYSAIEIAITMVRDVAASAICDFTPTETVKWMGLTISVGALSIIVLAAASALMIIGPTPFTLMSEVAAESAVASESGATAATAATGLVRRHHKETLSTDKFSAYAKLDEDITILHSKLKRVIYMNMHAILNSPISSDVGIYNAVKNGSFLSPNPSKPVLQESAQKLAQLTMISELFKSLKMFVVLGNEPCTHDGPNGALEGDDVLSYCNDEGLMMNIVRAQADKMIEKIPHANLLSSKYGFNTSFLATTAWSCQQKAGHFATIHTNFTHVDTDCTFTLPVCDTRLPDVRKKLDSYKGVVVACREGASLPI</sequence>
<dbReference type="Pfam" id="PF25278">
    <property type="entry name" value="DUF7872"/>
    <property type="match status" value="1"/>
</dbReference>
<keyword evidence="1" id="KW-1133">Transmembrane helix</keyword>
<evidence type="ECO:0000259" key="2">
    <source>
        <dbReference type="Pfam" id="PF25278"/>
    </source>
</evidence>
<gene>
    <name evidence="3" type="ORF">O181_032402</name>
</gene>
<dbReference type="InterPro" id="IPR057194">
    <property type="entry name" value="DUF7872"/>
</dbReference>
<dbReference type="AlphaFoldDB" id="A0A9Q3H679"/>
<organism evidence="3 4">
    <name type="scientific">Austropuccinia psidii MF-1</name>
    <dbReference type="NCBI Taxonomy" id="1389203"/>
    <lineage>
        <taxon>Eukaryota</taxon>
        <taxon>Fungi</taxon>
        <taxon>Dikarya</taxon>
        <taxon>Basidiomycota</taxon>
        <taxon>Pucciniomycotina</taxon>
        <taxon>Pucciniomycetes</taxon>
        <taxon>Pucciniales</taxon>
        <taxon>Sphaerophragmiaceae</taxon>
        <taxon>Austropuccinia</taxon>
    </lineage>
</organism>
<dbReference type="EMBL" id="AVOT02011708">
    <property type="protein sequence ID" value="MBW0492687.1"/>
    <property type="molecule type" value="Genomic_DNA"/>
</dbReference>
<keyword evidence="1" id="KW-0812">Transmembrane</keyword>
<evidence type="ECO:0000313" key="3">
    <source>
        <dbReference type="EMBL" id="MBW0492687.1"/>
    </source>
</evidence>
<feature type="transmembrane region" description="Helical" evidence="1">
    <location>
        <begin position="113"/>
        <end position="137"/>
    </location>
</feature>
<accession>A0A9Q3H679</accession>
<evidence type="ECO:0000313" key="4">
    <source>
        <dbReference type="Proteomes" id="UP000765509"/>
    </source>
</evidence>
<dbReference type="Proteomes" id="UP000765509">
    <property type="component" value="Unassembled WGS sequence"/>
</dbReference>
<name>A0A9Q3H679_9BASI</name>
<evidence type="ECO:0000256" key="1">
    <source>
        <dbReference type="SAM" id="Phobius"/>
    </source>
</evidence>
<comment type="caution">
    <text evidence="3">The sequence shown here is derived from an EMBL/GenBank/DDBJ whole genome shotgun (WGS) entry which is preliminary data.</text>
</comment>
<feature type="domain" description="DUF7872" evidence="2">
    <location>
        <begin position="176"/>
        <end position="392"/>
    </location>
</feature>
<reference evidence="3" key="1">
    <citation type="submission" date="2021-03" db="EMBL/GenBank/DDBJ databases">
        <title>Draft genome sequence of rust myrtle Austropuccinia psidii MF-1, a brazilian biotype.</title>
        <authorList>
            <person name="Quecine M.C."/>
            <person name="Pachon D.M.R."/>
            <person name="Bonatelli M.L."/>
            <person name="Correr F.H."/>
            <person name="Franceschini L.M."/>
            <person name="Leite T.F."/>
            <person name="Margarido G.R.A."/>
            <person name="Almeida C.A."/>
            <person name="Ferrarezi J.A."/>
            <person name="Labate C.A."/>
        </authorList>
    </citation>
    <scope>NUCLEOTIDE SEQUENCE</scope>
    <source>
        <strain evidence="3">MF-1</strain>
    </source>
</reference>
<dbReference type="PANTHER" id="PTHR33339">
    <property type="entry name" value="LYSM DOMAIN-CONTAINING PROTEIN"/>
    <property type="match status" value="1"/>
</dbReference>